<reference evidence="1" key="1">
    <citation type="submission" date="2021-06" db="EMBL/GenBank/DDBJ databases">
        <authorList>
            <person name="Kallberg Y."/>
            <person name="Tangrot J."/>
            <person name="Rosling A."/>
        </authorList>
    </citation>
    <scope>NUCLEOTIDE SEQUENCE</scope>
    <source>
        <strain evidence="1">CL551</strain>
    </source>
</reference>
<name>A0A9N9IZ64_9GLOM</name>
<evidence type="ECO:0000313" key="2">
    <source>
        <dbReference type="Proteomes" id="UP000789342"/>
    </source>
</evidence>
<accession>A0A9N9IZ64</accession>
<protein>
    <submittedName>
        <fullName evidence="1">9013_t:CDS:1</fullName>
    </submittedName>
</protein>
<keyword evidence="2" id="KW-1185">Reference proteome</keyword>
<evidence type="ECO:0000313" key="1">
    <source>
        <dbReference type="EMBL" id="CAG8752566.1"/>
    </source>
</evidence>
<gene>
    <name evidence="1" type="ORF">AMORRO_LOCUS15406</name>
</gene>
<comment type="caution">
    <text evidence="1">The sequence shown here is derived from an EMBL/GenBank/DDBJ whole genome shotgun (WGS) entry which is preliminary data.</text>
</comment>
<feature type="non-terminal residue" evidence="1">
    <location>
        <position position="61"/>
    </location>
</feature>
<sequence>MSEFLKTQIVKPKRLSCVIAYLERHLFKDASEKQVDSNTVGRILNKEVKSQLPTDTSDSLL</sequence>
<dbReference type="Proteomes" id="UP000789342">
    <property type="component" value="Unassembled WGS sequence"/>
</dbReference>
<dbReference type="OrthoDB" id="2407739at2759"/>
<dbReference type="AlphaFoldDB" id="A0A9N9IZ64"/>
<dbReference type="EMBL" id="CAJVPV010036063">
    <property type="protein sequence ID" value="CAG8752566.1"/>
    <property type="molecule type" value="Genomic_DNA"/>
</dbReference>
<proteinExistence type="predicted"/>
<organism evidence="1 2">
    <name type="scientific">Acaulospora morrowiae</name>
    <dbReference type="NCBI Taxonomy" id="94023"/>
    <lineage>
        <taxon>Eukaryota</taxon>
        <taxon>Fungi</taxon>
        <taxon>Fungi incertae sedis</taxon>
        <taxon>Mucoromycota</taxon>
        <taxon>Glomeromycotina</taxon>
        <taxon>Glomeromycetes</taxon>
        <taxon>Diversisporales</taxon>
        <taxon>Acaulosporaceae</taxon>
        <taxon>Acaulospora</taxon>
    </lineage>
</organism>